<sequence length="99" mass="11368">MLNCWEAEPLTRPTFQSLSDRIGSMLGEPVTKFYIDLNDPYLVMNKERIQGGQNDYLQMVSPPDFETLSSPNRPRPTLNTTRYDYIPKPSRPLFGSSKP</sequence>
<dbReference type="AlphaFoldDB" id="A0A0T6B9N1"/>
<comment type="caution">
    <text evidence="2">The sequence shown here is derived from an EMBL/GenBank/DDBJ whole genome shotgun (WGS) entry which is preliminary data.</text>
</comment>
<dbReference type="OrthoDB" id="6778204at2759"/>
<feature type="region of interest" description="Disordered" evidence="1">
    <location>
        <begin position="60"/>
        <end position="99"/>
    </location>
</feature>
<proteinExistence type="predicted"/>
<name>A0A0T6B9N1_9SCAR</name>
<evidence type="ECO:0008006" key="4">
    <source>
        <dbReference type="Google" id="ProtNLM"/>
    </source>
</evidence>
<dbReference type="Proteomes" id="UP000051574">
    <property type="component" value="Unassembled WGS sequence"/>
</dbReference>
<keyword evidence="3" id="KW-1185">Reference proteome</keyword>
<evidence type="ECO:0000256" key="1">
    <source>
        <dbReference type="SAM" id="MobiDB-lite"/>
    </source>
</evidence>
<gene>
    <name evidence="2" type="ORF">AMK59_1600</name>
</gene>
<dbReference type="EMBL" id="LJIG01002877">
    <property type="protein sequence ID" value="KRT84063.1"/>
    <property type="molecule type" value="Genomic_DNA"/>
</dbReference>
<accession>A0A0T6B9N1</accession>
<reference evidence="2 3" key="1">
    <citation type="submission" date="2015-09" db="EMBL/GenBank/DDBJ databases">
        <title>Draft genome of the scarab beetle Oryctes borbonicus.</title>
        <authorList>
            <person name="Meyer J.M."/>
            <person name="Markov G.V."/>
            <person name="Baskaran P."/>
            <person name="Herrmann M."/>
            <person name="Sommer R.J."/>
            <person name="Roedelsperger C."/>
        </authorList>
    </citation>
    <scope>NUCLEOTIDE SEQUENCE [LARGE SCALE GENOMIC DNA]</scope>
    <source>
        <strain evidence="2">OB123</strain>
        <tissue evidence="2">Whole animal</tissue>
    </source>
</reference>
<evidence type="ECO:0000313" key="2">
    <source>
        <dbReference type="EMBL" id="KRT84063.1"/>
    </source>
</evidence>
<organism evidence="2 3">
    <name type="scientific">Oryctes borbonicus</name>
    <dbReference type="NCBI Taxonomy" id="1629725"/>
    <lineage>
        <taxon>Eukaryota</taxon>
        <taxon>Metazoa</taxon>
        <taxon>Ecdysozoa</taxon>
        <taxon>Arthropoda</taxon>
        <taxon>Hexapoda</taxon>
        <taxon>Insecta</taxon>
        <taxon>Pterygota</taxon>
        <taxon>Neoptera</taxon>
        <taxon>Endopterygota</taxon>
        <taxon>Coleoptera</taxon>
        <taxon>Polyphaga</taxon>
        <taxon>Scarabaeiformia</taxon>
        <taxon>Scarabaeidae</taxon>
        <taxon>Dynastinae</taxon>
        <taxon>Oryctes</taxon>
    </lineage>
</organism>
<feature type="compositionally biased region" description="Polar residues" evidence="1">
    <location>
        <begin position="67"/>
        <end position="82"/>
    </location>
</feature>
<protein>
    <recommendedName>
        <fullName evidence="4">Serine-threonine/tyrosine-protein kinase catalytic domain-containing protein</fullName>
    </recommendedName>
</protein>
<evidence type="ECO:0000313" key="3">
    <source>
        <dbReference type="Proteomes" id="UP000051574"/>
    </source>
</evidence>